<dbReference type="InterPro" id="IPR003423">
    <property type="entry name" value="OMP_efflux"/>
</dbReference>
<organism evidence="11 12">
    <name type="scientific">Chitinasiproducens palmae</name>
    <dbReference type="NCBI Taxonomy" id="1770053"/>
    <lineage>
        <taxon>Bacteria</taxon>
        <taxon>Pseudomonadati</taxon>
        <taxon>Pseudomonadota</taxon>
        <taxon>Betaproteobacteria</taxon>
        <taxon>Burkholderiales</taxon>
        <taxon>Burkholderiaceae</taxon>
        <taxon>Chitinasiproducens</taxon>
    </lineage>
</organism>
<evidence type="ECO:0000256" key="4">
    <source>
        <dbReference type="ARBA" id="ARBA00022692"/>
    </source>
</evidence>
<evidence type="ECO:0000256" key="3">
    <source>
        <dbReference type="ARBA" id="ARBA00022452"/>
    </source>
</evidence>
<proteinExistence type="inferred from homology"/>
<feature type="compositionally biased region" description="Low complexity" evidence="10">
    <location>
        <begin position="495"/>
        <end position="507"/>
    </location>
</feature>
<keyword evidence="4 9" id="KW-0812">Transmembrane</keyword>
<dbReference type="InterPro" id="IPR010131">
    <property type="entry name" value="MdtP/NodT-like"/>
</dbReference>
<dbReference type="RefSeq" id="WP_170845270.1">
    <property type="nucleotide sequence ID" value="NZ_FNLO01000019.1"/>
</dbReference>
<dbReference type="GO" id="GO:0015562">
    <property type="term" value="F:efflux transmembrane transporter activity"/>
    <property type="evidence" value="ECO:0007669"/>
    <property type="project" value="InterPro"/>
</dbReference>
<keyword evidence="7 9" id="KW-0564">Palmitate</keyword>
<name>A0A1H2PX81_9BURK</name>
<evidence type="ECO:0000256" key="6">
    <source>
        <dbReference type="ARBA" id="ARBA00023136"/>
    </source>
</evidence>
<dbReference type="PANTHER" id="PTHR30203">
    <property type="entry name" value="OUTER MEMBRANE CATION EFFLUX PROTEIN"/>
    <property type="match status" value="1"/>
</dbReference>
<evidence type="ECO:0000256" key="2">
    <source>
        <dbReference type="ARBA" id="ARBA00007613"/>
    </source>
</evidence>
<evidence type="ECO:0000256" key="9">
    <source>
        <dbReference type="RuleBase" id="RU362097"/>
    </source>
</evidence>
<evidence type="ECO:0000256" key="1">
    <source>
        <dbReference type="ARBA" id="ARBA00004370"/>
    </source>
</evidence>
<keyword evidence="8 9" id="KW-0449">Lipoprotein</keyword>
<dbReference type="PANTHER" id="PTHR30203:SF20">
    <property type="entry name" value="MULTIDRUG RESISTANCE OUTER MEMBRANE PROTEIN MDTP-RELATED"/>
    <property type="match status" value="1"/>
</dbReference>
<feature type="signal peptide" evidence="9">
    <location>
        <begin position="1"/>
        <end position="22"/>
    </location>
</feature>
<evidence type="ECO:0000256" key="7">
    <source>
        <dbReference type="ARBA" id="ARBA00023139"/>
    </source>
</evidence>
<dbReference type="AlphaFoldDB" id="A0A1H2PX81"/>
<accession>A0A1H2PX81</accession>
<comment type="similarity">
    <text evidence="2 9">Belongs to the outer membrane factor (OMF) (TC 1.B.17) family.</text>
</comment>
<dbReference type="STRING" id="1770053.SAMN05216551_1193"/>
<dbReference type="PROSITE" id="PS51257">
    <property type="entry name" value="PROKAR_LIPOPROTEIN"/>
    <property type="match status" value="1"/>
</dbReference>
<evidence type="ECO:0000256" key="5">
    <source>
        <dbReference type="ARBA" id="ARBA00022729"/>
    </source>
</evidence>
<dbReference type="Gene3D" id="2.20.200.10">
    <property type="entry name" value="Outer membrane efflux proteins (OEP)"/>
    <property type="match status" value="1"/>
</dbReference>
<dbReference type="EMBL" id="FNLO01000019">
    <property type="protein sequence ID" value="SDV51582.1"/>
    <property type="molecule type" value="Genomic_DNA"/>
</dbReference>
<feature type="chain" id="PRO_5017099493" evidence="9">
    <location>
        <begin position="23"/>
        <end position="507"/>
    </location>
</feature>
<dbReference type="Proteomes" id="UP000243719">
    <property type="component" value="Unassembled WGS sequence"/>
</dbReference>
<keyword evidence="6 9" id="KW-0472">Membrane</keyword>
<keyword evidence="5 9" id="KW-0732">Signal</keyword>
<dbReference type="GO" id="GO:0005886">
    <property type="term" value="C:plasma membrane"/>
    <property type="evidence" value="ECO:0007669"/>
    <property type="project" value="UniProtKB-SubCell"/>
</dbReference>
<evidence type="ECO:0000256" key="8">
    <source>
        <dbReference type="ARBA" id="ARBA00023288"/>
    </source>
</evidence>
<comment type="subcellular location">
    <subcellularLocation>
        <location evidence="9">Cell membrane</location>
        <topology evidence="9">Lipid-anchor</topology>
    </subcellularLocation>
    <subcellularLocation>
        <location evidence="1">Membrane</location>
    </subcellularLocation>
</comment>
<gene>
    <name evidence="11" type="ORF">SAMN05216551_1193</name>
</gene>
<evidence type="ECO:0000256" key="10">
    <source>
        <dbReference type="SAM" id="MobiDB-lite"/>
    </source>
</evidence>
<reference evidence="12" key="1">
    <citation type="submission" date="2016-09" db="EMBL/GenBank/DDBJ databases">
        <authorList>
            <person name="Varghese N."/>
            <person name="Submissions S."/>
        </authorList>
    </citation>
    <scope>NUCLEOTIDE SEQUENCE [LARGE SCALE GENOMIC DNA]</scope>
    <source>
        <strain evidence="12">JS23</strain>
    </source>
</reference>
<sequence length="507" mass="53238">MPTLTLRAAACAALLASLLAGCADPSGIAPRETPRPLTTLAPGAAIEAAARDAAWPATQWWQALGDPQLDALMTRALADSPTLSVANARVREAEALAENATASRGPTLNADVALNREHWPESTYYGGGTLAGTNTFNNTARLTLSYPLDFFGRQRNAAESALDAARAAALEARATQLSLSINLAQTYARLALQYALRDVASDSLADRRQVLALAQRRFAAGIGTQLEVSQAEAPLPQAELTVARADQSIALLRNQIAALLGAGPGAGDAIARPRLLERSGPDLPSALPAELAGHRPDIVAARWRIEAQLHDVKSARAAFYPNINLVATGGGMAVSDSFWTFTRLSSFGFTAGPAISLPIFDSGRLRAQLGTASARADVAVGQYNDAVVRALREIADQTVTWRALDRQRAIAERALATAQRSHDIAQTAFRRGLTDYLNVLNAEEQLFTQRQAIAELRVSRVSAWIGLAGALGGGLATPADLPEAAHDARGDGTPSAAAVTAAAASTR</sequence>
<evidence type="ECO:0000313" key="12">
    <source>
        <dbReference type="Proteomes" id="UP000243719"/>
    </source>
</evidence>
<keyword evidence="3 9" id="KW-1134">Transmembrane beta strand</keyword>
<evidence type="ECO:0000313" key="11">
    <source>
        <dbReference type="EMBL" id="SDV51582.1"/>
    </source>
</evidence>
<dbReference type="SUPFAM" id="SSF56954">
    <property type="entry name" value="Outer membrane efflux proteins (OEP)"/>
    <property type="match status" value="1"/>
</dbReference>
<dbReference type="Pfam" id="PF02321">
    <property type="entry name" value="OEP"/>
    <property type="match status" value="2"/>
</dbReference>
<protein>
    <submittedName>
        <fullName evidence="11">Efflux transporter, outer membrane factor (OMF) lipoprotein, NodT family</fullName>
    </submittedName>
</protein>
<keyword evidence="12" id="KW-1185">Reference proteome</keyword>
<dbReference type="NCBIfam" id="TIGR01845">
    <property type="entry name" value="outer_NodT"/>
    <property type="match status" value="1"/>
</dbReference>
<dbReference type="Gene3D" id="1.20.1600.10">
    <property type="entry name" value="Outer membrane efflux proteins (OEP)"/>
    <property type="match status" value="1"/>
</dbReference>
<feature type="region of interest" description="Disordered" evidence="10">
    <location>
        <begin position="482"/>
        <end position="507"/>
    </location>
</feature>